<organism evidence="1">
    <name type="scientific">Ixodes ricinus</name>
    <name type="common">Common tick</name>
    <name type="synonym">Acarus ricinus</name>
    <dbReference type="NCBI Taxonomy" id="34613"/>
    <lineage>
        <taxon>Eukaryota</taxon>
        <taxon>Metazoa</taxon>
        <taxon>Ecdysozoa</taxon>
        <taxon>Arthropoda</taxon>
        <taxon>Chelicerata</taxon>
        <taxon>Arachnida</taxon>
        <taxon>Acari</taxon>
        <taxon>Parasitiformes</taxon>
        <taxon>Ixodida</taxon>
        <taxon>Ixodoidea</taxon>
        <taxon>Ixodidae</taxon>
        <taxon>Ixodinae</taxon>
        <taxon>Ixodes</taxon>
    </lineage>
</organism>
<evidence type="ECO:0000313" key="1">
    <source>
        <dbReference type="EMBL" id="JAC92516.1"/>
    </source>
</evidence>
<dbReference type="AlphaFoldDB" id="A0A090X844"/>
<dbReference type="EMBL" id="GBIH01002194">
    <property type="protein sequence ID" value="JAC92516.1"/>
    <property type="molecule type" value="mRNA"/>
</dbReference>
<dbReference type="SUPFAM" id="SSF49599">
    <property type="entry name" value="TRAF domain-like"/>
    <property type="match status" value="1"/>
</dbReference>
<accession>A0A090X844</accession>
<sequence length="137" mass="15235">MSRIHTIEKFPGAWNGEPVKIVSEQRWRRVRPCSSRGAVTKEISSTALLRYSVSRVPLGNTDAWTKPPSAPATGAHLQRDEIEYLKTPVEDALELLVKCPNEKIGCGFVCALGTLSFHLSNSCDFKSTKRSRTDSLF</sequence>
<reference evidence="1" key="1">
    <citation type="journal article" date="2015" name="PLoS Negl. Trop. Dis.">
        <title>Deep Sequencing Analysis of the Ixodes ricinus Haemocytome.</title>
        <authorList>
            <person name="Kotsyfakis M."/>
            <person name="Kopacek P."/>
            <person name="Franta Z."/>
            <person name="Pedra J.H."/>
            <person name="Ribeiro J.M."/>
        </authorList>
    </citation>
    <scope>NUCLEOTIDE SEQUENCE</scope>
</reference>
<proteinExistence type="evidence at transcript level"/>
<name>A0A090X844_IXORI</name>
<protein>
    <submittedName>
        <fullName evidence="1">Putative secreted protein</fullName>
    </submittedName>
</protein>